<dbReference type="Gene3D" id="3.30.420.130">
    <property type="entry name" value="Dinitrogenase iron-molybdenum cofactor biosynthesis domain"/>
    <property type="match status" value="1"/>
</dbReference>
<dbReference type="AlphaFoldDB" id="E4T4D9"/>
<evidence type="ECO:0000313" key="1">
    <source>
        <dbReference type="EMBL" id="ADQ79583.1"/>
    </source>
</evidence>
<dbReference type="HOGENOM" id="CLU_1894177_0_0_10"/>
<dbReference type="EMBL" id="CP002345">
    <property type="protein sequence ID" value="ADQ79583.1"/>
    <property type="molecule type" value="Genomic_DNA"/>
</dbReference>
<evidence type="ECO:0008006" key="3">
    <source>
        <dbReference type="Google" id="ProtNLM"/>
    </source>
</evidence>
<accession>E4T4D9</accession>
<dbReference type="SUPFAM" id="SSF53146">
    <property type="entry name" value="Nitrogenase accessory factor-like"/>
    <property type="match status" value="1"/>
</dbReference>
<organism evidence="1 2">
    <name type="scientific">Paludibacter propionicigenes (strain DSM 17365 / JCM 13257 / WB4)</name>
    <dbReference type="NCBI Taxonomy" id="694427"/>
    <lineage>
        <taxon>Bacteria</taxon>
        <taxon>Pseudomonadati</taxon>
        <taxon>Bacteroidota</taxon>
        <taxon>Bacteroidia</taxon>
        <taxon>Bacteroidales</taxon>
        <taxon>Paludibacteraceae</taxon>
        <taxon>Paludibacter</taxon>
    </lineage>
</organism>
<keyword evidence="2" id="KW-1185">Reference proteome</keyword>
<reference key="1">
    <citation type="submission" date="2010-11" db="EMBL/GenBank/DDBJ databases">
        <title>The complete genome of Paludibacter propionicigenes DSM 17365.</title>
        <authorList>
            <consortium name="US DOE Joint Genome Institute (JGI-PGF)"/>
            <person name="Lucas S."/>
            <person name="Copeland A."/>
            <person name="Lapidus A."/>
            <person name="Bruce D."/>
            <person name="Goodwin L."/>
            <person name="Pitluck S."/>
            <person name="Kyrpides N."/>
            <person name="Mavromatis K."/>
            <person name="Ivanova N."/>
            <person name="Munk A.C."/>
            <person name="Brettin T."/>
            <person name="Detter J.C."/>
            <person name="Han C."/>
            <person name="Tapia R."/>
            <person name="Land M."/>
            <person name="Hauser L."/>
            <person name="Markowitz V."/>
            <person name="Cheng J.-F."/>
            <person name="Hugenholtz P."/>
            <person name="Woyke T."/>
            <person name="Wu D."/>
            <person name="Gronow S."/>
            <person name="Wellnitz S."/>
            <person name="Brambilla E."/>
            <person name="Klenk H.-P."/>
            <person name="Eisen J.A."/>
        </authorList>
    </citation>
    <scope>NUCLEOTIDE SEQUENCE</scope>
    <source>
        <strain>WB4</strain>
    </source>
</reference>
<reference evidence="1 2" key="2">
    <citation type="journal article" date="2011" name="Stand. Genomic Sci.">
        <title>Complete genome sequence of Paludibacter propionicigenes type strain (WB4).</title>
        <authorList>
            <person name="Gronow S."/>
            <person name="Munk C."/>
            <person name="Lapidus A."/>
            <person name="Nolan M."/>
            <person name="Lucas S."/>
            <person name="Hammon N."/>
            <person name="Deshpande S."/>
            <person name="Cheng J.F."/>
            <person name="Tapia R."/>
            <person name="Han C."/>
            <person name="Goodwin L."/>
            <person name="Pitluck S."/>
            <person name="Liolios K."/>
            <person name="Ivanova N."/>
            <person name="Mavromatis K."/>
            <person name="Mikhailova N."/>
            <person name="Pati A."/>
            <person name="Chen A."/>
            <person name="Palaniappan K."/>
            <person name="Land M."/>
            <person name="Hauser L."/>
            <person name="Chang Y.J."/>
            <person name="Jeffries C.D."/>
            <person name="Brambilla E."/>
            <person name="Rohde M."/>
            <person name="Goker M."/>
            <person name="Detter J.C."/>
            <person name="Woyke T."/>
            <person name="Bristow J."/>
            <person name="Eisen J.A."/>
            <person name="Markowitz V."/>
            <person name="Hugenholtz P."/>
            <person name="Kyrpides N.C."/>
            <person name="Klenk H.P."/>
        </authorList>
    </citation>
    <scope>NUCLEOTIDE SEQUENCE [LARGE SCALE GENOMIC DNA]</scope>
    <source>
        <strain evidence="2">DSM 17365 / JCM 13257 / WB4</strain>
    </source>
</reference>
<dbReference type="KEGG" id="ppn:Palpr_1437"/>
<proteinExistence type="predicted"/>
<dbReference type="STRING" id="694427.Palpr_1437"/>
<dbReference type="InterPro" id="IPR036105">
    <property type="entry name" value="DiNase_FeMo-co_biosyn_sf"/>
</dbReference>
<dbReference type="OrthoDB" id="1121709at2"/>
<protein>
    <recommendedName>
        <fullName evidence="3">Dinitrogenase iron-molybdenum cofactor biosynthesis domain-containing protein</fullName>
    </recommendedName>
</protein>
<sequence length="134" mass="14739">MKIAIPVIDRELQSNRIASSLSVVGCLCIYDTDKHEGSWIKTLDLAPNMGELLPALERNNVFTIITKQLQPMALKVLVNKGFSVFKSIGDDLDINIRFLANNELAPFNMDSAMEFATICGGECSDCKTDCTPNP</sequence>
<dbReference type="RefSeq" id="WP_013444952.1">
    <property type="nucleotide sequence ID" value="NC_014734.1"/>
</dbReference>
<gene>
    <name evidence="1" type="ordered locus">Palpr_1437</name>
</gene>
<evidence type="ECO:0000313" key="2">
    <source>
        <dbReference type="Proteomes" id="UP000008718"/>
    </source>
</evidence>
<dbReference type="Proteomes" id="UP000008718">
    <property type="component" value="Chromosome"/>
</dbReference>
<dbReference type="eggNOG" id="COG1433">
    <property type="taxonomic scope" value="Bacteria"/>
</dbReference>
<name>E4T4D9_PALPW</name>